<organism evidence="2 3">
    <name type="scientific">Halteria grandinella</name>
    <dbReference type="NCBI Taxonomy" id="5974"/>
    <lineage>
        <taxon>Eukaryota</taxon>
        <taxon>Sar</taxon>
        <taxon>Alveolata</taxon>
        <taxon>Ciliophora</taxon>
        <taxon>Intramacronucleata</taxon>
        <taxon>Spirotrichea</taxon>
        <taxon>Stichotrichia</taxon>
        <taxon>Sporadotrichida</taxon>
        <taxon>Halteriidae</taxon>
        <taxon>Halteria</taxon>
    </lineage>
</organism>
<evidence type="ECO:0000313" key="2">
    <source>
        <dbReference type="EMBL" id="TNV72241.1"/>
    </source>
</evidence>
<comment type="caution">
    <text evidence="2">The sequence shown here is derived from an EMBL/GenBank/DDBJ whole genome shotgun (WGS) entry which is preliminary data.</text>
</comment>
<evidence type="ECO:0000256" key="1">
    <source>
        <dbReference type="ARBA" id="ARBA00022737"/>
    </source>
</evidence>
<dbReference type="EMBL" id="RRYP01023392">
    <property type="protein sequence ID" value="TNV72241.1"/>
    <property type="molecule type" value="Genomic_DNA"/>
</dbReference>
<dbReference type="Pfam" id="PF02493">
    <property type="entry name" value="MORN"/>
    <property type="match status" value="7"/>
</dbReference>
<name>A0A8J8NC38_HALGN</name>
<dbReference type="SUPFAM" id="SSF82185">
    <property type="entry name" value="Histone H3 K4-specific methyltransferase SET7/9 N-terminal domain"/>
    <property type="match status" value="2"/>
</dbReference>
<accession>A0A8J8NC38</accession>
<dbReference type="PANTHER" id="PTHR23084">
    <property type="entry name" value="PHOSPHATIDYLINOSITOL-4-PHOSPHATE 5-KINASE RELATED"/>
    <property type="match status" value="1"/>
</dbReference>
<dbReference type="AlphaFoldDB" id="A0A8J8NC38"/>
<dbReference type="PANTHER" id="PTHR23084:SF263">
    <property type="entry name" value="MORN REPEAT-CONTAINING PROTEIN 1"/>
    <property type="match status" value="1"/>
</dbReference>
<proteinExistence type="predicted"/>
<dbReference type="SMART" id="SM00698">
    <property type="entry name" value="MORN"/>
    <property type="match status" value="5"/>
</dbReference>
<evidence type="ECO:0008006" key="4">
    <source>
        <dbReference type="Google" id="ProtNLM"/>
    </source>
</evidence>
<evidence type="ECO:0000313" key="3">
    <source>
        <dbReference type="Proteomes" id="UP000785679"/>
    </source>
</evidence>
<reference evidence="2" key="1">
    <citation type="submission" date="2019-06" db="EMBL/GenBank/DDBJ databases">
        <authorList>
            <person name="Zheng W."/>
        </authorList>
    </citation>
    <scope>NUCLEOTIDE SEQUENCE</scope>
    <source>
        <strain evidence="2">QDHG01</strain>
    </source>
</reference>
<dbReference type="Proteomes" id="UP000785679">
    <property type="component" value="Unassembled WGS sequence"/>
</dbReference>
<gene>
    <name evidence="2" type="ORF">FGO68_gene4718</name>
</gene>
<dbReference type="InterPro" id="IPR003409">
    <property type="entry name" value="MORN"/>
</dbReference>
<sequence length="263" mass="30860">MLNFGKAREWSYFDVEGLIYEGEVMAGTRIPYGRGMLVNKDFGIIYEGWFQRGVKHGYGRELRVDAGGYIYEGDFGYNEFEGYGKALWEQTGVRHEGTYSGNRRNGYGIFYMQGGNTYKGNFVNGFREGYGEQQFGPLVNYKGNFYQDQMHGYGLLSSHDLFYDGEFNMGKKHGFAKVWSVKSGNVFRGKFKEDQKHGFGLYKSDEDYYLVRNHQGKGIFKVFIKNYEVFMQKVVRLTVFNYRYYLRMMRYMATYSFKRRAIS</sequence>
<keyword evidence="1" id="KW-0677">Repeat</keyword>
<keyword evidence="3" id="KW-1185">Reference proteome</keyword>
<protein>
    <recommendedName>
        <fullName evidence="4">MORN repeat protein</fullName>
    </recommendedName>
</protein>
<dbReference type="OrthoDB" id="203073at2759"/>